<dbReference type="OrthoDB" id="1470350at2759"/>
<dbReference type="PRINTS" id="PR00463">
    <property type="entry name" value="EP450I"/>
</dbReference>
<feature type="signal peptide" evidence="15">
    <location>
        <begin position="1"/>
        <end position="17"/>
    </location>
</feature>
<dbReference type="CDD" id="cd20628">
    <property type="entry name" value="CYP4"/>
    <property type="match status" value="1"/>
</dbReference>
<keyword evidence="10 13" id="KW-0408">Iron</keyword>
<evidence type="ECO:0000256" key="2">
    <source>
        <dbReference type="ARBA" id="ARBA00004174"/>
    </source>
</evidence>
<feature type="binding site" description="axial binding residue" evidence="13">
    <location>
        <position position="444"/>
    </location>
    <ligand>
        <name>heme</name>
        <dbReference type="ChEBI" id="CHEBI:30413"/>
    </ligand>
    <ligandPart>
        <name>Fe</name>
        <dbReference type="ChEBI" id="CHEBI:18248"/>
    </ligandPart>
</feature>
<dbReference type="Gene3D" id="1.10.630.10">
    <property type="entry name" value="Cytochrome P450"/>
    <property type="match status" value="1"/>
</dbReference>
<evidence type="ECO:0000313" key="16">
    <source>
        <dbReference type="EMBL" id="CAH1401404.1"/>
    </source>
</evidence>
<accession>A0A9P0HGJ0</accession>
<comment type="subcellular location">
    <subcellularLocation>
        <location evidence="3">Endoplasmic reticulum membrane</location>
        <topology evidence="3">Peripheral membrane protein</topology>
    </subcellularLocation>
    <subcellularLocation>
        <location evidence="2">Microsome membrane</location>
        <topology evidence="2">Peripheral membrane protein</topology>
    </subcellularLocation>
</comment>
<dbReference type="GO" id="GO:0004497">
    <property type="term" value="F:monooxygenase activity"/>
    <property type="evidence" value="ECO:0007669"/>
    <property type="project" value="UniProtKB-KW"/>
</dbReference>
<organism evidence="16 17">
    <name type="scientific">Nezara viridula</name>
    <name type="common">Southern green stink bug</name>
    <name type="synonym">Cimex viridulus</name>
    <dbReference type="NCBI Taxonomy" id="85310"/>
    <lineage>
        <taxon>Eukaryota</taxon>
        <taxon>Metazoa</taxon>
        <taxon>Ecdysozoa</taxon>
        <taxon>Arthropoda</taxon>
        <taxon>Hexapoda</taxon>
        <taxon>Insecta</taxon>
        <taxon>Pterygota</taxon>
        <taxon>Neoptera</taxon>
        <taxon>Paraneoptera</taxon>
        <taxon>Hemiptera</taxon>
        <taxon>Heteroptera</taxon>
        <taxon>Panheteroptera</taxon>
        <taxon>Pentatomomorpha</taxon>
        <taxon>Pentatomoidea</taxon>
        <taxon>Pentatomidae</taxon>
        <taxon>Pentatominae</taxon>
        <taxon>Nezara</taxon>
    </lineage>
</organism>
<dbReference type="GO" id="GO:0020037">
    <property type="term" value="F:heme binding"/>
    <property type="evidence" value="ECO:0007669"/>
    <property type="project" value="InterPro"/>
</dbReference>
<evidence type="ECO:0000256" key="14">
    <source>
        <dbReference type="RuleBase" id="RU000461"/>
    </source>
</evidence>
<dbReference type="PRINTS" id="PR00385">
    <property type="entry name" value="P450"/>
</dbReference>
<dbReference type="PROSITE" id="PS00086">
    <property type="entry name" value="CYTOCHROME_P450"/>
    <property type="match status" value="1"/>
</dbReference>
<dbReference type="GO" id="GO:0005506">
    <property type="term" value="F:iron ion binding"/>
    <property type="evidence" value="ECO:0007669"/>
    <property type="project" value="InterPro"/>
</dbReference>
<gene>
    <name evidence="16" type="ORF">NEZAVI_LOCUS10433</name>
</gene>
<dbReference type="EMBL" id="OV725081">
    <property type="protein sequence ID" value="CAH1401404.1"/>
    <property type="molecule type" value="Genomic_DNA"/>
</dbReference>
<dbReference type="Proteomes" id="UP001152798">
    <property type="component" value="Chromosome 5"/>
</dbReference>
<evidence type="ECO:0000256" key="15">
    <source>
        <dbReference type="SAM" id="SignalP"/>
    </source>
</evidence>
<keyword evidence="11 14" id="KW-0503">Monooxygenase</keyword>
<evidence type="ECO:0000256" key="13">
    <source>
        <dbReference type="PIRSR" id="PIRSR602401-1"/>
    </source>
</evidence>
<keyword evidence="9 14" id="KW-0560">Oxidoreductase</keyword>
<proteinExistence type="inferred from homology"/>
<dbReference type="GO" id="GO:0005789">
    <property type="term" value="C:endoplasmic reticulum membrane"/>
    <property type="evidence" value="ECO:0007669"/>
    <property type="project" value="UniProtKB-SubCell"/>
</dbReference>
<dbReference type="InterPro" id="IPR017972">
    <property type="entry name" value="Cyt_P450_CS"/>
</dbReference>
<keyword evidence="12" id="KW-0472">Membrane</keyword>
<sequence>MLPILIALLICFIAWWALQPNRRLKEAGDKIPGPPAAPIVGNIFNFKVSGPTFVTNLLESQEKYGSVYKIWLGPTLHIFISEPEDIQMLLTSNTLITKSIAYKNLRSWLGTGLLISTGDLWFKRRKAITPTFHFKILEDFVAVFNRCADILVNCLEEQVDKGPFNITDYLSNCALDTVTESAMGTRINAQTDPKNEYVQSILDMSHVTTKKINNPIYQMEPAYTLTGTKKEERSLLKILDSLPDQVIQKKKETAQNGITKKVTEEVEGVKKRTAFLELLLNMLKDNHPAFQSEQDVKDEVTTFMFEGHDTTTASLSFTMWFLGRHPEIQEKVYEEVSSIIGEEELRQEDINKMKYLDRVVKESLRIFPSVPAIGRTVTHDTVLPSNGMLIPAGSNLVAQIIVTHRRADLFPDPMKFDPDRFLPENAKGRHPYSYVPFSAGPRNCIGQKFAMLDMKAIISKIIYNYKIVAEEKLDTNSALIIRSDNSPMVTITRRER</sequence>
<dbReference type="Pfam" id="PF00067">
    <property type="entry name" value="p450"/>
    <property type="match status" value="1"/>
</dbReference>
<evidence type="ECO:0000313" key="17">
    <source>
        <dbReference type="Proteomes" id="UP001152798"/>
    </source>
</evidence>
<evidence type="ECO:0000256" key="4">
    <source>
        <dbReference type="ARBA" id="ARBA00010617"/>
    </source>
</evidence>
<keyword evidence="6 13" id="KW-0479">Metal-binding</keyword>
<feature type="chain" id="PRO_5040414367" description="Cytochrome P450" evidence="15">
    <location>
        <begin position="18"/>
        <end position="496"/>
    </location>
</feature>
<keyword evidence="8" id="KW-0492">Microsome</keyword>
<dbReference type="GO" id="GO:0016705">
    <property type="term" value="F:oxidoreductase activity, acting on paired donors, with incorporation or reduction of molecular oxygen"/>
    <property type="evidence" value="ECO:0007669"/>
    <property type="project" value="InterPro"/>
</dbReference>
<evidence type="ECO:0000256" key="9">
    <source>
        <dbReference type="ARBA" id="ARBA00023002"/>
    </source>
</evidence>
<dbReference type="AlphaFoldDB" id="A0A9P0HGJ0"/>
<evidence type="ECO:0000256" key="8">
    <source>
        <dbReference type="ARBA" id="ARBA00022848"/>
    </source>
</evidence>
<keyword evidence="17" id="KW-1185">Reference proteome</keyword>
<evidence type="ECO:0008006" key="18">
    <source>
        <dbReference type="Google" id="ProtNLM"/>
    </source>
</evidence>
<keyword evidence="5 13" id="KW-0349">Heme</keyword>
<keyword evidence="15" id="KW-0732">Signal</keyword>
<dbReference type="PANTHER" id="PTHR24291">
    <property type="entry name" value="CYTOCHROME P450 FAMILY 4"/>
    <property type="match status" value="1"/>
</dbReference>
<evidence type="ECO:0000256" key="6">
    <source>
        <dbReference type="ARBA" id="ARBA00022723"/>
    </source>
</evidence>
<dbReference type="InterPro" id="IPR002401">
    <property type="entry name" value="Cyt_P450_E_grp-I"/>
</dbReference>
<reference evidence="16" key="1">
    <citation type="submission" date="2022-01" db="EMBL/GenBank/DDBJ databases">
        <authorList>
            <person name="King R."/>
        </authorList>
    </citation>
    <scope>NUCLEOTIDE SEQUENCE</scope>
</reference>
<dbReference type="PANTHER" id="PTHR24291:SF189">
    <property type="entry name" value="CYTOCHROME P450 4C3-RELATED"/>
    <property type="match status" value="1"/>
</dbReference>
<dbReference type="InterPro" id="IPR050196">
    <property type="entry name" value="Cytochrome_P450_Monoox"/>
</dbReference>
<dbReference type="SUPFAM" id="SSF48264">
    <property type="entry name" value="Cytochrome P450"/>
    <property type="match status" value="1"/>
</dbReference>
<name>A0A9P0HGJ0_NEZVI</name>
<protein>
    <recommendedName>
        <fullName evidence="18">Cytochrome P450</fullName>
    </recommendedName>
</protein>
<dbReference type="InterPro" id="IPR036396">
    <property type="entry name" value="Cyt_P450_sf"/>
</dbReference>
<comment type="similarity">
    <text evidence="4 14">Belongs to the cytochrome P450 family.</text>
</comment>
<evidence type="ECO:0000256" key="12">
    <source>
        <dbReference type="ARBA" id="ARBA00023136"/>
    </source>
</evidence>
<keyword evidence="7" id="KW-0256">Endoplasmic reticulum</keyword>
<evidence type="ECO:0000256" key="11">
    <source>
        <dbReference type="ARBA" id="ARBA00023033"/>
    </source>
</evidence>
<evidence type="ECO:0000256" key="3">
    <source>
        <dbReference type="ARBA" id="ARBA00004406"/>
    </source>
</evidence>
<evidence type="ECO:0000256" key="5">
    <source>
        <dbReference type="ARBA" id="ARBA00022617"/>
    </source>
</evidence>
<evidence type="ECO:0000256" key="10">
    <source>
        <dbReference type="ARBA" id="ARBA00023004"/>
    </source>
</evidence>
<evidence type="ECO:0000256" key="7">
    <source>
        <dbReference type="ARBA" id="ARBA00022824"/>
    </source>
</evidence>
<evidence type="ECO:0000256" key="1">
    <source>
        <dbReference type="ARBA" id="ARBA00001971"/>
    </source>
</evidence>
<comment type="cofactor">
    <cofactor evidence="1 13">
        <name>heme</name>
        <dbReference type="ChEBI" id="CHEBI:30413"/>
    </cofactor>
</comment>
<dbReference type="InterPro" id="IPR001128">
    <property type="entry name" value="Cyt_P450"/>
</dbReference>